<reference evidence="1" key="1">
    <citation type="submission" date="2022-11" db="EMBL/GenBank/DDBJ databases">
        <authorList>
            <person name="Hyden B.L."/>
            <person name="Feng K."/>
            <person name="Yates T."/>
            <person name="Jawdy S."/>
            <person name="Smart L.B."/>
            <person name="Muchero W."/>
        </authorList>
    </citation>
    <scope>NUCLEOTIDE SEQUENCE</scope>
    <source>
        <tissue evidence="1">Shoot tip</tissue>
    </source>
</reference>
<organism evidence="1 2">
    <name type="scientific">Salix viminalis</name>
    <name type="common">Common osier</name>
    <name type="synonym">Basket willow</name>
    <dbReference type="NCBI Taxonomy" id="40686"/>
    <lineage>
        <taxon>Eukaryota</taxon>
        <taxon>Viridiplantae</taxon>
        <taxon>Streptophyta</taxon>
        <taxon>Embryophyta</taxon>
        <taxon>Tracheophyta</taxon>
        <taxon>Spermatophyta</taxon>
        <taxon>Magnoliopsida</taxon>
        <taxon>eudicotyledons</taxon>
        <taxon>Gunneridae</taxon>
        <taxon>Pentapetalae</taxon>
        <taxon>rosids</taxon>
        <taxon>fabids</taxon>
        <taxon>Malpighiales</taxon>
        <taxon>Salicaceae</taxon>
        <taxon>Saliceae</taxon>
        <taxon>Salix</taxon>
    </lineage>
</organism>
<dbReference type="Proteomes" id="UP001151529">
    <property type="component" value="Chromosome 6"/>
</dbReference>
<protein>
    <submittedName>
        <fullName evidence="1">Uncharacterized protein</fullName>
    </submittedName>
</protein>
<dbReference type="AlphaFoldDB" id="A0A9Q0V617"/>
<proteinExistence type="predicted"/>
<name>A0A9Q0V617_SALVM</name>
<sequence>MWFFNLPNPEDVEKKSGCQCKPKFSWIQLASLKLHSLVSAYYWLPAKDTKLSGGDMKRFYGMLTVHHSLHLRSPAPVQRRQINLRDHSASNTCPKEGLLLEESSSCSFGLTLLVILLHGQDGSLNLDAPCLSQPPCLTDYCSGFLDSNSFPDLASLSEASLCTGCELRATLYLGFIFGTHHLLSLLGDLRLTL</sequence>
<accession>A0A9Q0V617</accession>
<gene>
    <name evidence="1" type="ORF">OIU85_016448</name>
</gene>
<reference evidence="1" key="2">
    <citation type="journal article" date="2023" name="Int. J. Mol. Sci.">
        <title>De Novo Assembly and Annotation of 11 Diverse Shrub Willow (Salix) Genomes Reveals Novel Gene Organization in Sex-Linked Regions.</title>
        <authorList>
            <person name="Hyden B."/>
            <person name="Feng K."/>
            <person name="Yates T.B."/>
            <person name="Jawdy S."/>
            <person name="Cereghino C."/>
            <person name="Smart L.B."/>
            <person name="Muchero W."/>
        </authorList>
    </citation>
    <scope>NUCLEOTIDE SEQUENCE [LARGE SCALE GENOMIC DNA]</scope>
    <source>
        <tissue evidence="1">Shoot tip</tissue>
    </source>
</reference>
<evidence type="ECO:0000313" key="2">
    <source>
        <dbReference type="Proteomes" id="UP001151529"/>
    </source>
</evidence>
<dbReference type="EMBL" id="JAPFFL010000002">
    <property type="protein sequence ID" value="KAJ6742371.1"/>
    <property type="molecule type" value="Genomic_DNA"/>
</dbReference>
<evidence type="ECO:0000313" key="1">
    <source>
        <dbReference type="EMBL" id="KAJ6742371.1"/>
    </source>
</evidence>
<keyword evidence="2" id="KW-1185">Reference proteome</keyword>
<comment type="caution">
    <text evidence="1">The sequence shown here is derived from an EMBL/GenBank/DDBJ whole genome shotgun (WGS) entry which is preliminary data.</text>
</comment>